<dbReference type="AlphaFoldDB" id="A0A347WF48"/>
<evidence type="ECO:0000313" key="1">
    <source>
        <dbReference type="EMBL" id="AXY23491.1"/>
    </source>
</evidence>
<evidence type="ECO:0000313" key="2">
    <source>
        <dbReference type="Proteomes" id="UP000264120"/>
    </source>
</evidence>
<dbReference type="OrthoDB" id="6716726at2"/>
<protein>
    <submittedName>
        <fullName evidence="1">WavE lipopolysaccharide synthesis</fullName>
    </submittedName>
</protein>
<proteinExistence type="predicted"/>
<dbReference type="Pfam" id="PF07507">
    <property type="entry name" value="WavE"/>
    <property type="match status" value="1"/>
</dbReference>
<dbReference type="KEGG" id="ksc:CD178_02744"/>
<gene>
    <name evidence="1" type="ORF">CD178_02744</name>
</gene>
<keyword evidence="2" id="KW-1185">Reference proteome</keyword>
<reference evidence="1 2" key="1">
    <citation type="submission" date="2017-08" db="EMBL/GenBank/DDBJ databases">
        <title>Complete genome sequence of Gluconacetobacter saccharivorans CV1 isolated from Fermented Vinegar.</title>
        <authorList>
            <person name="Kim S.-Y."/>
        </authorList>
    </citation>
    <scope>NUCLEOTIDE SEQUENCE [LARGE SCALE GENOMIC DNA]</scope>
    <source>
        <strain evidence="1 2">CV1</strain>
    </source>
</reference>
<name>A0A347WF48_9PROT</name>
<organism evidence="1 2">
    <name type="scientific">Komagataeibacter saccharivorans</name>
    <dbReference type="NCBI Taxonomy" id="265959"/>
    <lineage>
        <taxon>Bacteria</taxon>
        <taxon>Pseudomonadati</taxon>
        <taxon>Pseudomonadota</taxon>
        <taxon>Alphaproteobacteria</taxon>
        <taxon>Acetobacterales</taxon>
        <taxon>Acetobacteraceae</taxon>
        <taxon>Komagataeibacter</taxon>
    </lineage>
</organism>
<dbReference type="Proteomes" id="UP000264120">
    <property type="component" value="Chromosome"/>
</dbReference>
<dbReference type="EMBL" id="CP023036">
    <property type="protein sequence ID" value="AXY23491.1"/>
    <property type="molecule type" value="Genomic_DNA"/>
</dbReference>
<sequence>MIDISRTGKNLSIVLQGGVFEKNSTEVTNIASEYRKLFPESEILLSISSSDFLNFPGSSENELIPYKQNLSNQKFINVCNILNSLVDKFIFCDNALPLPPVNVKHPNCNANYQIEAAKRGLAEATREFVLRVRNDFLFQDDSFINQYIEMSGNVRGRFSVFQERVMICSLFTINPYAVERLPFHYSDWFHFGKLADVRLLWDVPHISLNYMTYYMNNPYLPGSTELERHFLAKTGVEQYISFGFFSKHFPELKLACHNDIRSRRESIDILLDNFCILDHKKSPVYFPKYMNDFQYRPNQKICISHKSWDILSKNRNVDPEEILSYHKESIYKHDITKFPFVLNASDLKTKIGKKLGKDIVIPHTDTGGVAVFGPHFNIVGGSYRACIYISSLVCEGALMKVRATLDHGKEVLNEREFAFENYNNDFLETEKSLKIDFCFDCPHTLGQDFEIVIEVNRVEDMSISHIEIFDLKKNPDIKEMPLAFQYYMNISSKIMKKSLVEKRSRDPYAFFRDSKSILAKYPKKIFMEKYKEINTEE</sequence>
<dbReference type="RefSeq" id="WP_118963363.1">
    <property type="nucleotide sequence ID" value="NZ_CP023036.1"/>
</dbReference>
<accession>A0A347WF48</accession>
<dbReference type="InterPro" id="IPR011122">
    <property type="entry name" value="WavE"/>
</dbReference>